<evidence type="ECO:0000259" key="1">
    <source>
        <dbReference type="PROSITE" id="PS50090"/>
    </source>
</evidence>
<protein>
    <submittedName>
        <fullName evidence="2">Myb-like DNA-binding domain-containing protein</fullName>
    </submittedName>
    <submittedName>
        <fullName evidence="3">Myb-like_DNA-binding domain-containing protein</fullName>
    </submittedName>
</protein>
<feature type="domain" description="Myb-like" evidence="1">
    <location>
        <begin position="88"/>
        <end position="138"/>
    </location>
</feature>
<dbReference type="InterPro" id="IPR039467">
    <property type="entry name" value="TFIIIB_B''_Myb"/>
</dbReference>
<keyword evidence="2" id="KW-0238">DNA-binding</keyword>
<dbReference type="Gene3D" id="1.10.10.60">
    <property type="entry name" value="Homeodomain-like"/>
    <property type="match status" value="1"/>
</dbReference>
<dbReference type="GO" id="GO:0003677">
    <property type="term" value="F:DNA binding"/>
    <property type="evidence" value="ECO:0007669"/>
    <property type="project" value="UniProtKB-KW"/>
</dbReference>
<dbReference type="SUPFAM" id="SSF46689">
    <property type="entry name" value="Homeodomain-like"/>
    <property type="match status" value="2"/>
</dbReference>
<reference evidence="2" key="1">
    <citation type="submission" date="2023-06" db="EMBL/GenBank/DDBJ databases">
        <authorList>
            <person name="Kurt Z."/>
        </authorList>
    </citation>
    <scope>NUCLEOTIDE SEQUENCE</scope>
</reference>
<name>A0AA86Q964_9EUKA</name>
<dbReference type="EMBL" id="CAXDID020000227">
    <property type="protein sequence ID" value="CAL6059853.1"/>
    <property type="molecule type" value="Genomic_DNA"/>
</dbReference>
<evidence type="ECO:0000313" key="2">
    <source>
        <dbReference type="EMBL" id="CAI9948080.1"/>
    </source>
</evidence>
<organism evidence="2">
    <name type="scientific">Hexamita inflata</name>
    <dbReference type="NCBI Taxonomy" id="28002"/>
    <lineage>
        <taxon>Eukaryota</taxon>
        <taxon>Metamonada</taxon>
        <taxon>Diplomonadida</taxon>
        <taxon>Hexamitidae</taxon>
        <taxon>Hexamitinae</taxon>
        <taxon>Hexamita</taxon>
    </lineage>
</organism>
<gene>
    <name evidence="2" type="ORF">HINF_LOCUS35725</name>
    <name evidence="3" type="ORF">HINF_LOCUS48945</name>
</gene>
<evidence type="ECO:0000313" key="3">
    <source>
        <dbReference type="EMBL" id="CAL6059853.1"/>
    </source>
</evidence>
<comment type="caution">
    <text evidence="2">The sequence shown here is derived from an EMBL/GenBank/DDBJ whole genome shotgun (WGS) entry which is preliminary data.</text>
</comment>
<proteinExistence type="predicted"/>
<dbReference type="CDD" id="cd00167">
    <property type="entry name" value="SANT"/>
    <property type="match status" value="1"/>
</dbReference>
<dbReference type="AlphaFoldDB" id="A0AA86Q964"/>
<dbReference type="Proteomes" id="UP001642409">
    <property type="component" value="Unassembled WGS sequence"/>
</dbReference>
<keyword evidence="4" id="KW-1185">Reference proteome</keyword>
<dbReference type="InterPro" id="IPR009057">
    <property type="entry name" value="Homeodomain-like_sf"/>
</dbReference>
<evidence type="ECO:0000313" key="4">
    <source>
        <dbReference type="Proteomes" id="UP001642409"/>
    </source>
</evidence>
<dbReference type="InterPro" id="IPR001005">
    <property type="entry name" value="SANT/Myb"/>
</dbReference>
<dbReference type="PROSITE" id="PS50090">
    <property type="entry name" value="MYB_LIKE"/>
    <property type="match status" value="1"/>
</dbReference>
<accession>A0AA86Q964</accession>
<reference evidence="3 4" key="2">
    <citation type="submission" date="2024-07" db="EMBL/GenBank/DDBJ databases">
        <authorList>
            <person name="Akdeniz Z."/>
        </authorList>
    </citation>
    <scope>NUCLEOTIDE SEQUENCE [LARGE SCALE GENOMIC DNA]</scope>
</reference>
<dbReference type="Pfam" id="PF15963">
    <property type="entry name" value="Myb_DNA-bind_7"/>
    <property type="match status" value="1"/>
</dbReference>
<dbReference type="SMART" id="SM00717">
    <property type="entry name" value="SANT"/>
    <property type="match status" value="2"/>
</dbReference>
<sequence>MQMLMSSKKQYHKWSDEETALLYQTVVSSQKNWRMVERTFPGMSLLQLQNKFVMIEQQYKTASIQNYSCEQLKTICKPELDPNTYGVQKERKYHNWTQEEASQLFKAVQKTGKNWRQVQQMFPQFTLLQIRNKYVAIEKQMMSLSSELQRETIVSEREILDESDTEAIKMIQILMNINKQTE</sequence>
<dbReference type="EMBL" id="CATOUU010000785">
    <property type="protein sequence ID" value="CAI9948080.1"/>
    <property type="molecule type" value="Genomic_DNA"/>
</dbReference>